<comment type="similarity">
    <text evidence="2 10">Belongs to the binding-protein-dependent transport system permease family. CysTW subfamily.</text>
</comment>
<evidence type="ECO:0000313" key="12">
    <source>
        <dbReference type="EMBL" id="MDN2482961.1"/>
    </source>
</evidence>
<feature type="transmembrane region" description="Helical" evidence="9">
    <location>
        <begin position="66"/>
        <end position="91"/>
    </location>
</feature>
<protein>
    <recommendedName>
        <fullName evidence="10">Phosphate transport system permease protein</fullName>
    </recommendedName>
</protein>
<dbReference type="PANTHER" id="PTHR30425:SF1">
    <property type="entry name" value="PHOSPHATE TRANSPORT SYSTEM PERMEASE PROTEIN PSTC"/>
    <property type="match status" value="1"/>
</dbReference>
<dbReference type="PANTHER" id="PTHR30425">
    <property type="entry name" value="PHOSPHATE TRANSPORT SYSTEM PERMEASE PROTEIN PST"/>
    <property type="match status" value="1"/>
</dbReference>
<evidence type="ECO:0000313" key="13">
    <source>
        <dbReference type="Proteomes" id="UP001169719"/>
    </source>
</evidence>
<feature type="domain" description="ABC transmembrane type-1" evidence="11">
    <location>
        <begin position="72"/>
        <end position="301"/>
    </location>
</feature>
<comment type="subcellular location">
    <subcellularLocation>
        <location evidence="10">Cell inner membrane</location>
        <topology evidence="10">Multi-pass membrane protein</topology>
    </subcellularLocation>
    <subcellularLocation>
        <location evidence="1 9">Cell membrane</location>
        <topology evidence="1 9">Multi-pass membrane protein</topology>
    </subcellularLocation>
</comment>
<dbReference type="Pfam" id="PF00528">
    <property type="entry name" value="BPD_transp_1"/>
    <property type="match status" value="1"/>
</dbReference>
<feature type="transmembrane region" description="Helical" evidence="9">
    <location>
        <begin position="280"/>
        <end position="305"/>
    </location>
</feature>
<evidence type="ECO:0000256" key="7">
    <source>
        <dbReference type="ARBA" id="ARBA00022989"/>
    </source>
</evidence>
<dbReference type="NCBIfam" id="TIGR02138">
    <property type="entry name" value="phosphate_pstC"/>
    <property type="match status" value="1"/>
</dbReference>
<evidence type="ECO:0000256" key="8">
    <source>
        <dbReference type="ARBA" id="ARBA00023136"/>
    </source>
</evidence>
<organism evidence="12 13">
    <name type="scientific">Vibrio agarivorans</name>
    <dbReference type="NCBI Taxonomy" id="153622"/>
    <lineage>
        <taxon>Bacteria</taxon>
        <taxon>Pseudomonadati</taxon>
        <taxon>Pseudomonadota</taxon>
        <taxon>Gammaproteobacteria</taxon>
        <taxon>Vibrionales</taxon>
        <taxon>Vibrionaceae</taxon>
        <taxon>Vibrio</taxon>
    </lineage>
</organism>
<keyword evidence="5 10" id="KW-0592">Phosphate transport</keyword>
<keyword evidence="13" id="KW-1185">Reference proteome</keyword>
<evidence type="ECO:0000256" key="10">
    <source>
        <dbReference type="RuleBase" id="RU363054"/>
    </source>
</evidence>
<dbReference type="InterPro" id="IPR035906">
    <property type="entry name" value="MetI-like_sf"/>
</dbReference>
<comment type="caution">
    <text evidence="12">The sequence shown here is derived from an EMBL/GenBank/DDBJ whole genome shotgun (WGS) entry which is preliminary data.</text>
</comment>
<feature type="transmembrane region" description="Helical" evidence="9">
    <location>
        <begin position="21"/>
        <end position="46"/>
    </location>
</feature>
<dbReference type="InterPro" id="IPR000515">
    <property type="entry name" value="MetI-like"/>
</dbReference>
<gene>
    <name evidence="12" type="primary">pstC</name>
    <name evidence="12" type="ORF">QWJ08_16590</name>
</gene>
<dbReference type="CDD" id="cd06261">
    <property type="entry name" value="TM_PBP2"/>
    <property type="match status" value="1"/>
</dbReference>
<accession>A0ABT7Y4J2</accession>
<dbReference type="SUPFAM" id="SSF161098">
    <property type="entry name" value="MetI-like"/>
    <property type="match status" value="1"/>
</dbReference>
<keyword evidence="6 9" id="KW-0812">Transmembrane</keyword>
<sequence length="308" mass="32168">MHVKTTAKIISADFAFNKISFAAAFLVLVLVSGLLLELIAGSELALSQLGFSFITSTEWNPVLQDFGALPAIFGTLVSSLIAIVIAIPVAIGSAIFLNELTPKWFSVPVGKAIELLAAIPSIIYGMWGLFVFAPWFADGFQMWAMMNLVDVPVIGALFDGPPIGIGLLTAGIILSFMILPIMIALTRDALASIPNVVREAGYGLGATSNEVILKILLPKISSAVVAASLLGTGRALGETMAVAFVIGGSNSIQASLFMPASSISATIAQQFNEASDPTHISALIGLGLVLLAITFVIIALSRLLLGKK</sequence>
<dbReference type="InterPro" id="IPR011864">
    <property type="entry name" value="Phosphate_PstC"/>
</dbReference>
<evidence type="ECO:0000256" key="4">
    <source>
        <dbReference type="ARBA" id="ARBA00022475"/>
    </source>
</evidence>
<evidence type="ECO:0000256" key="5">
    <source>
        <dbReference type="ARBA" id="ARBA00022592"/>
    </source>
</evidence>
<evidence type="ECO:0000256" key="3">
    <source>
        <dbReference type="ARBA" id="ARBA00022448"/>
    </source>
</evidence>
<dbReference type="InterPro" id="IPR051124">
    <property type="entry name" value="Phosphate_Transport_Permease"/>
</dbReference>
<feature type="transmembrane region" description="Helical" evidence="9">
    <location>
        <begin position="112"/>
        <end position="136"/>
    </location>
</feature>
<feature type="transmembrane region" description="Helical" evidence="9">
    <location>
        <begin position="242"/>
        <end position="260"/>
    </location>
</feature>
<comment type="function">
    <text evidence="10">Part of the binding-protein-dependent transport system for phosphate; probably responsible for the translocation of the substrate across the membrane.</text>
</comment>
<dbReference type="Gene3D" id="1.10.3720.10">
    <property type="entry name" value="MetI-like"/>
    <property type="match status" value="1"/>
</dbReference>
<proteinExistence type="inferred from homology"/>
<evidence type="ECO:0000256" key="2">
    <source>
        <dbReference type="ARBA" id="ARBA00007069"/>
    </source>
</evidence>
<dbReference type="Proteomes" id="UP001169719">
    <property type="component" value="Unassembled WGS sequence"/>
</dbReference>
<evidence type="ECO:0000259" key="11">
    <source>
        <dbReference type="PROSITE" id="PS50928"/>
    </source>
</evidence>
<keyword evidence="3 9" id="KW-0813">Transport</keyword>
<dbReference type="RefSeq" id="WP_289963008.1">
    <property type="nucleotide sequence ID" value="NZ_JAUEOZ010000002.1"/>
</dbReference>
<keyword evidence="4" id="KW-1003">Cell membrane</keyword>
<dbReference type="PROSITE" id="PS50928">
    <property type="entry name" value="ABC_TM1"/>
    <property type="match status" value="1"/>
</dbReference>
<keyword evidence="8 9" id="KW-0472">Membrane</keyword>
<name>A0ABT7Y4J2_9VIBR</name>
<evidence type="ECO:0000256" key="6">
    <source>
        <dbReference type="ARBA" id="ARBA00022692"/>
    </source>
</evidence>
<evidence type="ECO:0000256" key="9">
    <source>
        <dbReference type="RuleBase" id="RU363032"/>
    </source>
</evidence>
<reference evidence="12" key="1">
    <citation type="submission" date="2024-05" db="EMBL/GenBank/DDBJ databases">
        <title>Genome Sequences of Four Agar- Degrading Marine Bacteria.</title>
        <authorList>
            <person name="Phillips E.K."/>
            <person name="Shaffer J.C."/>
            <person name="Henson M.W."/>
            <person name="Temperton B."/>
            <person name="Thrash C.J."/>
            <person name="Martin M.O."/>
        </authorList>
    </citation>
    <scope>NUCLEOTIDE SEQUENCE</scope>
    <source>
        <strain evidence="12">EKP203</strain>
    </source>
</reference>
<evidence type="ECO:0000256" key="1">
    <source>
        <dbReference type="ARBA" id="ARBA00004651"/>
    </source>
</evidence>
<keyword evidence="10" id="KW-0997">Cell inner membrane</keyword>
<dbReference type="EMBL" id="JAUEOZ010000002">
    <property type="protein sequence ID" value="MDN2482961.1"/>
    <property type="molecule type" value="Genomic_DNA"/>
</dbReference>
<keyword evidence="7 9" id="KW-1133">Transmembrane helix</keyword>
<feature type="transmembrane region" description="Helical" evidence="9">
    <location>
        <begin position="165"/>
        <end position="185"/>
    </location>
</feature>